<dbReference type="Pfam" id="PF01743">
    <property type="entry name" value="PolyA_pol"/>
    <property type="match status" value="1"/>
</dbReference>
<keyword evidence="7" id="KW-0460">Magnesium</keyword>
<protein>
    <submittedName>
        <fullName evidence="11">tRNA nucleotidyltransferase/poly(A) polymerase</fullName>
        <ecNumber evidence="11">2.7.7.72</ecNumber>
    </submittedName>
</protein>
<dbReference type="GO" id="GO:0046872">
    <property type="term" value="F:metal ion binding"/>
    <property type="evidence" value="ECO:0007669"/>
    <property type="project" value="UniProtKB-KW"/>
</dbReference>
<dbReference type="EMBL" id="SJPF01000003">
    <property type="protein sequence ID" value="TWT33384.1"/>
    <property type="molecule type" value="Genomic_DNA"/>
</dbReference>
<evidence type="ECO:0000313" key="11">
    <source>
        <dbReference type="EMBL" id="TWT33384.1"/>
    </source>
</evidence>
<dbReference type="OrthoDB" id="9805698at2"/>
<evidence type="ECO:0000313" key="12">
    <source>
        <dbReference type="Proteomes" id="UP000318878"/>
    </source>
</evidence>
<organism evidence="11 12">
    <name type="scientific">Blastopirellula retiformator</name>
    <dbReference type="NCBI Taxonomy" id="2527970"/>
    <lineage>
        <taxon>Bacteria</taxon>
        <taxon>Pseudomonadati</taxon>
        <taxon>Planctomycetota</taxon>
        <taxon>Planctomycetia</taxon>
        <taxon>Pirellulales</taxon>
        <taxon>Pirellulaceae</taxon>
        <taxon>Blastopirellula</taxon>
    </lineage>
</organism>
<sequence length="426" mass="48133">MNAHSTNAARDFSIEVVRQLKSHGHQALWAGGCVRDMLLGREPKDFDVATDAPPSCVQEIFGEKRTLAIGASFGVITVQGGKRRGQIEVATFREDLGYSDGRRPDDVRFTSAAEDAKRRDFTINGIFYDPDAEVIYDYVGGRVDLRQRLVRAIGDPNERFAEDKLRMLRAIRFSSTFQFDLEMNTLRAIQRHAENIAVVSAERIAVEMRKMLTSPRRVEAVVLLRDSWLFQVVLPEIIPILDHAPRWTETLRSLQCLPGNDFATALAALLRYPAARDLAMIDPRKPVPLLSEICLRWKLTNDETKDLQWLLRHVDLLRSAKDLPWPRLQRLLIDPRIEKLMNLATATTLARGESELHLEFAAERLAWSVERLNPPPVATGDDLIRAGLKPGPHFQGMLEAIRDAQLDGQIATLDEALALARDWRPA</sequence>
<dbReference type="InterPro" id="IPR043519">
    <property type="entry name" value="NT_sf"/>
</dbReference>
<comment type="cofactor">
    <cofactor evidence="1">
        <name>Mg(2+)</name>
        <dbReference type="ChEBI" id="CHEBI:18420"/>
    </cofactor>
</comment>
<evidence type="ECO:0000256" key="4">
    <source>
        <dbReference type="ARBA" id="ARBA00022695"/>
    </source>
</evidence>
<dbReference type="AlphaFoldDB" id="A0A5C5V4A4"/>
<dbReference type="Pfam" id="PF12627">
    <property type="entry name" value="PolyA_pol_RNAbd"/>
    <property type="match status" value="1"/>
</dbReference>
<dbReference type="InterPro" id="IPR050264">
    <property type="entry name" value="Bact_CCA-adding_enz_type3_sf"/>
</dbReference>
<feature type="domain" description="Poly A polymerase head" evidence="9">
    <location>
        <begin position="30"/>
        <end position="151"/>
    </location>
</feature>
<evidence type="ECO:0000256" key="5">
    <source>
        <dbReference type="ARBA" id="ARBA00022723"/>
    </source>
</evidence>
<comment type="similarity">
    <text evidence="8">Belongs to the tRNA nucleotidyltransferase/poly(A) polymerase family.</text>
</comment>
<feature type="domain" description="tRNA nucleotidyltransferase/poly(A) polymerase RNA and SrmB- binding" evidence="10">
    <location>
        <begin position="179"/>
        <end position="238"/>
    </location>
</feature>
<name>A0A5C5V4A4_9BACT</name>
<dbReference type="InterPro" id="IPR002646">
    <property type="entry name" value="PolA_pol_head_dom"/>
</dbReference>
<keyword evidence="2 8" id="KW-0808">Transferase</keyword>
<evidence type="ECO:0000256" key="8">
    <source>
        <dbReference type="RuleBase" id="RU003953"/>
    </source>
</evidence>
<dbReference type="GO" id="GO:0004810">
    <property type="term" value="F:CCA tRNA nucleotidyltransferase activity"/>
    <property type="evidence" value="ECO:0007669"/>
    <property type="project" value="UniProtKB-EC"/>
</dbReference>
<evidence type="ECO:0000256" key="6">
    <source>
        <dbReference type="ARBA" id="ARBA00022741"/>
    </source>
</evidence>
<keyword evidence="5" id="KW-0479">Metal-binding</keyword>
<dbReference type="SUPFAM" id="SSF81301">
    <property type="entry name" value="Nucleotidyltransferase"/>
    <property type="match status" value="1"/>
</dbReference>
<keyword evidence="12" id="KW-1185">Reference proteome</keyword>
<gene>
    <name evidence="11" type="ORF">Enr8_32120</name>
</gene>
<dbReference type="Gene3D" id="1.10.3090.10">
    <property type="entry name" value="cca-adding enzyme, domain 2"/>
    <property type="match status" value="1"/>
</dbReference>
<comment type="caution">
    <text evidence="11">The sequence shown here is derived from an EMBL/GenBank/DDBJ whole genome shotgun (WGS) entry which is preliminary data.</text>
</comment>
<keyword evidence="6" id="KW-0547">Nucleotide-binding</keyword>
<dbReference type="RefSeq" id="WP_146433209.1">
    <property type="nucleotide sequence ID" value="NZ_SJPF01000003.1"/>
</dbReference>
<dbReference type="CDD" id="cd05398">
    <property type="entry name" value="NT_ClassII-CCAase"/>
    <property type="match status" value="1"/>
</dbReference>
<keyword evidence="8" id="KW-0694">RNA-binding</keyword>
<dbReference type="Gene3D" id="3.30.460.10">
    <property type="entry name" value="Beta Polymerase, domain 2"/>
    <property type="match status" value="1"/>
</dbReference>
<dbReference type="InterPro" id="IPR032828">
    <property type="entry name" value="PolyA_RNA-bd"/>
</dbReference>
<reference evidence="11 12" key="1">
    <citation type="submission" date="2019-02" db="EMBL/GenBank/DDBJ databases">
        <title>Deep-cultivation of Planctomycetes and their phenomic and genomic characterization uncovers novel biology.</title>
        <authorList>
            <person name="Wiegand S."/>
            <person name="Jogler M."/>
            <person name="Boedeker C."/>
            <person name="Pinto D."/>
            <person name="Vollmers J."/>
            <person name="Rivas-Marin E."/>
            <person name="Kohn T."/>
            <person name="Peeters S.H."/>
            <person name="Heuer A."/>
            <person name="Rast P."/>
            <person name="Oberbeckmann S."/>
            <person name="Bunk B."/>
            <person name="Jeske O."/>
            <person name="Meyerdierks A."/>
            <person name="Storesund J.E."/>
            <person name="Kallscheuer N."/>
            <person name="Luecker S."/>
            <person name="Lage O.M."/>
            <person name="Pohl T."/>
            <person name="Merkel B.J."/>
            <person name="Hornburger P."/>
            <person name="Mueller R.-W."/>
            <person name="Bruemmer F."/>
            <person name="Labrenz M."/>
            <person name="Spormann A.M."/>
            <person name="Op Den Camp H."/>
            <person name="Overmann J."/>
            <person name="Amann R."/>
            <person name="Jetten M.S.M."/>
            <person name="Mascher T."/>
            <person name="Medema M.H."/>
            <person name="Devos D.P."/>
            <person name="Kaster A.-K."/>
            <person name="Ovreas L."/>
            <person name="Rohde M."/>
            <person name="Galperin M.Y."/>
            <person name="Jogler C."/>
        </authorList>
    </citation>
    <scope>NUCLEOTIDE SEQUENCE [LARGE SCALE GENOMIC DNA]</scope>
    <source>
        <strain evidence="11 12">Enr8</strain>
    </source>
</reference>
<evidence type="ECO:0000256" key="3">
    <source>
        <dbReference type="ARBA" id="ARBA00022694"/>
    </source>
</evidence>
<evidence type="ECO:0000259" key="9">
    <source>
        <dbReference type="Pfam" id="PF01743"/>
    </source>
</evidence>
<evidence type="ECO:0000256" key="1">
    <source>
        <dbReference type="ARBA" id="ARBA00001946"/>
    </source>
</evidence>
<dbReference type="PANTHER" id="PTHR46173:SF1">
    <property type="entry name" value="CCA TRNA NUCLEOTIDYLTRANSFERASE 1, MITOCHONDRIAL"/>
    <property type="match status" value="1"/>
</dbReference>
<evidence type="ECO:0000259" key="10">
    <source>
        <dbReference type="Pfam" id="PF12627"/>
    </source>
</evidence>
<keyword evidence="3" id="KW-0819">tRNA processing</keyword>
<accession>A0A5C5V4A4</accession>
<evidence type="ECO:0000256" key="2">
    <source>
        <dbReference type="ARBA" id="ARBA00022679"/>
    </source>
</evidence>
<dbReference type="PANTHER" id="PTHR46173">
    <property type="entry name" value="CCA TRNA NUCLEOTIDYLTRANSFERASE 1, MITOCHONDRIAL"/>
    <property type="match status" value="1"/>
</dbReference>
<dbReference type="EC" id="2.7.7.72" evidence="11"/>
<keyword evidence="4 11" id="KW-0548">Nucleotidyltransferase</keyword>
<evidence type="ECO:0000256" key="7">
    <source>
        <dbReference type="ARBA" id="ARBA00022842"/>
    </source>
</evidence>
<proteinExistence type="inferred from homology"/>
<dbReference type="GO" id="GO:0000049">
    <property type="term" value="F:tRNA binding"/>
    <property type="evidence" value="ECO:0007669"/>
    <property type="project" value="TreeGrafter"/>
</dbReference>
<dbReference type="GO" id="GO:0000166">
    <property type="term" value="F:nucleotide binding"/>
    <property type="evidence" value="ECO:0007669"/>
    <property type="project" value="UniProtKB-KW"/>
</dbReference>
<dbReference type="Proteomes" id="UP000318878">
    <property type="component" value="Unassembled WGS sequence"/>
</dbReference>
<dbReference type="SUPFAM" id="SSF81891">
    <property type="entry name" value="Poly A polymerase C-terminal region-like"/>
    <property type="match status" value="1"/>
</dbReference>
<dbReference type="GO" id="GO:0008033">
    <property type="term" value="P:tRNA processing"/>
    <property type="evidence" value="ECO:0007669"/>
    <property type="project" value="UniProtKB-KW"/>
</dbReference>